<feature type="domain" description="SPX" evidence="9">
    <location>
        <begin position="1"/>
        <end position="251"/>
    </location>
</feature>
<dbReference type="OrthoDB" id="9970435at2759"/>
<dbReference type="Proteomes" id="UP000002866">
    <property type="component" value="Chromosome 10"/>
</dbReference>
<feature type="region of interest" description="Disordered" evidence="6">
    <location>
        <begin position="752"/>
        <end position="775"/>
    </location>
</feature>
<dbReference type="eggNOG" id="KOG1162">
    <property type="taxonomic scope" value="Eukaryota"/>
</dbReference>
<dbReference type="InParanoid" id="I2H9U1"/>
<evidence type="ECO:0000259" key="9">
    <source>
        <dbReference type="PROSITE" id="PS51382"/>
    </source>
</evidence>
<protein>
    <recommendedName>
        <fullName evidence="12">EXS domain-containing protein</fullName>
    </recommendedName>
</protein>
<comment type="similarity">
    <text evidence="2">Belongs to the SYG1 (TC 2.A.94) family.</text>
</comment>
<evidence type="ECO:0000256" key="7">
    <source>
        <dbReference type="SAM" id="Phobius"/>
    </source>
</evidence>
<keyword evidence="3 7" id="KW-0812">Transmembrane</keyword>
<dbReference type="OMA" id="SIPWAHA"/>
<feature type="transmembrane region" description="Helical" evidence="7">
    <location>
        <begin position="364"/>
        <end position="388"/>
    </location>
</feature>
<dbReference type="Pfam" id="PF03105">
    <property type="entry name" value="SPX"/>
    <property type="match status" value="2"/>
</dbReference>
<keyword evidence="11" id="KW-1185">Reference proteome</keyword>
<evidence type="ECO:0000256" key="5">
    <source>
        <dbReference type="ARBA" id="ARBA00023136"/>
    </source>
</evidence>
<comment type="subcellular location">
    <subcellularLocation>
        <location evidence="1">Membrane</location>
        <topology evidence="1">Multi-pass membrane protein</topology>
    </subcellularLocation>
</comment>
<keyword evidence="4 7" id="KW-1133">Transmembrane helix</keyword>
<dbReference type="PANTHER" id="PTHR10783:SF103">
    <property type="entry name" value="SOLUTE CARRIER FAMILY 53 MEMBER 1"/>
    <property type="match status" value="1"/>
</dbReference>
<dbReference type="GeneID" id="14498326"/>
<dbReference type="RefSeq" id="XP_004182662.1">
    <property type="nucleotide sequence ID" value="XM_004182614.1"/>
</dbReference>
<name>I2H9U1_HENB6</name>
<feature type="transmembrane region" description="Helical" evidence="7">
    <location>
        <begin position="451"/>
        <end position="471"/>
    </location>
</feature>
<evidence type="ECO:0000259" key="8">
    <source>
        <dbReference type="PROSITE" id="PS51380"/>
    </source>
</evidence>
<evidence type="ECO:0000256" key="1">
    <source>
        <dbReference type="ARBA" id="ARBA00004141"/>
    </source>
</evidence>
<evidence type="ECO:0000313" key="11">
    <source>
        <dbReference type="Proteomes" id="UP000002866"/>
    </source>
</evidence>
<dbReference type="STRING" id="1071380.I2H9U1"/>
<accession>I2H9U1</accession>
<feature type="domain" description="EXS" evidence="8">
    <location>
        <begin position="537"/>
        <end position="753"/>
    </location>
</feature>
<feature type="region of interest" description="Disordered" evidence="6">
    <location>
        <begin position="853"/>
        <end position="886"/>
    </location>
</feature>
<feature type="transmembrane region" description="Helical" evidence="7">
    <location>
        <begin position="330"/>
        <end position="352"/>
    </location>
</feature>
<dbReference type="GO" id="GO:0006817">
    <property type="term" value="P:phosphate ion transport"/>
    <property type="evidence" value="ECO:0007669"/>
    <property type="project" value="TreeGrafter"/>
</dbReference>
<dbReference type="PANTHER" id="PTHR10783">
    <property type="entry name" value="XENOTROPIC AND POLYTROPIC RETROVIRUS RECEPTOR 1-RELATED"/>
    <property type="match status" value="1"/>
</dbReference>
<dbReference type="GO" id="GO:0016036">
    <property type="term" value="P:cellular response to phosphate starvation"/>
    <property type="evidence" value="ECO:0007669"/>
    <property type="project" value="TreeGrafter"/>
</dbReference>
<dbReference type="GO" id="GO:0000822">
    <property type="term" value="F:inositol hexakisphosphate binding"/>
    <property type="evidence" value="ECO:0007669"/>
    <property type="project" value="TreeGrafter"/>
</dbReference>
<dbReference type="CDD" id="cd14475">
    <property type="entry name" value="SPX_SYG1_like"/>
    <property type="match status" value="1"/>
</dbReference>
<dbReference type="InterPro" id="IPR004342">
    <property type="entry name" value="EXS_C"/>
</dbReference>
<dbReference type="EMBL" id="HE806325">
    <property type="protein sequence ID" value="CCH63143.1"/>
    <property type="molecule type" value="Genomic_DNA"/>
</dbReference>
<dbReference type="FunCoup" id="I2H9U1">
    <property type="interactions" value="571"/>
</dbReference>
<evidence type="ECO:0000256" key="6">
    <source>
        <dbReference type="SAM" id="MobiDB-lite"/>
    </source>
</evidence>
<dbReference type="GO" id="GO:0005794">
    <property type="term" value="C:Golgi apparatus"/>
    <property type="evidence" value="ECO:0007669"/>
    <property type="project" value="TreeGrafter"/>
</dbReference>
<feature type="compositionally biased region" description="Polar residues" evidence="6">
    <location>
        <begin position="752"/>
        <end position="765"/>
    </location>
</feature>
<dbReference type="HOGENOM" id="CLU_006116_1_1_1"/>
<proteinExistence type="inferred from homology"/>
<feature type="transmembrane region" description="Helical" evidence="7">
    <location>
        <begin position="425"/>
        <end position="445"/>
    </location>
</feature>
<feature type="compositionally biased region" description="Polar residues" evidence="6">
    <location>
        <begin position="860"/>
        <end position="886"/>
    </location>
</feature>
<dbReference type="Pfam" id="PF03124">
    <property type="entry name" value="EXS"/>
    <property type="match status" value="1"/>
</dbReference>
<evidence type="ECO:0008006" key="12">
    <source>
        <dbReference type="Google" id="ProtNLM"/>
    </source>
</evidence>
<evidence type="ECO:0000313" key="10">
    <source>
        <dbReference type="EMBL" id="CCH63143.1"/>
    </source>
</evidence>
<feature type="compositionally biased region" description="Low complexity" evidence="6">
    <location>
        <begin position="766"/>
        <end position="775"/>
    </location>
</feature>
<evidence type="ECO:0000256" key="4">
    <source>
        <dbReference type="ARBA" id="ARBA00022989"/>
    </source>
</evidence>
<evidence type="ECO:0000256" key="2">
    <source>
        <dbReference type="ARBA" id="ARBA00009665"/>
    </source>
</evidence>
<dbReference type="PROSITE" id="PS51380">
    <property type="entry name" value="EXS"/>
    <property type="match status" value="1"/>
</dbReference>
<gene>
    <name evidence="10" type="primary">TBLA0J01470</name>
    <name evidence="10" type="ORF">TBLA_0J01470</name>
</gene>
<dbReference type="KEGG" id="tbl:TBLA_0J01470"/>
<dbReference type="InterPro" id="IPR004331">
    <property type="entry name" value="SPX_dom"/>
</dbReference>
<dbReference type="AlphaFoldDB" id="I2H9U1"/>
<dbReference type="PROSITE" id="PS51382">
    <property type="entry name" value="SPX"/>
    <property type="match status" value="1"/>
</dbReference>
<keyword evidence="5 7" id="KW-0472">Membrane</keyword>
<dbReference type="GO" id="GO:0005886">
    <property type="term" value="C:plasma membrane"/>
    <property type="evidence" value="ECO:0007669"/>
    <property type="project" value="TreeGrafter"/>
</dbReference>
<reference evidence="10 11" key="1">
    <citation type="journal article" date="2011" name="Proc. Natl. Acad. Sci. U.S.A.">
        <title>Evolutionary erosion of yeast sex chromosomes by mating-type switching accidents.</title>
        <authorList>
            <person name="Gordon J.L."/>
            <person name="Armisen D."/>
            <person name="Proux-Wera E."/>
            <person name="Oheigeartaigh S.S."/>
            <person name="Byrne K.P."/>
            <person name="Wolfe K.H."/>
        </authorList>
    </citation>
    <scope>NUCLEOTIDE SEQUENCE [LARGE SCALE GENOMIC DNA]</scope>
    <source>
        <strain evidence="11">ATCC 34711 / CBS 6284 / DSM 70876 / NBRC 10599 / NRRL Y-10934 / UCD 77-7</strain>
    </source>
</reference>
<organism evidence="10 11">
    <name type="scientific">Henningerozyma blattae (strain ATCC 34711 / CBS 6284 / DSM 70876 / NBRC 10599 / NRRL Y-10934 / UCD 77-7)</name>
    <name type="common">Yeast</name>
    <name type="synonym">Tetrapisispora blattae</name>
    <dbReference type="NCBI Taxonomy" id="1071380"/>
    <lineage>
        <taxon>Eukaryota</taxon>
        <taxon>Fungi</taxon>
        <taxon>Dikarya</taxon>
        <taxon>Ascomycota</taxon>
        <taxon>Saccharomycotina</taxon>
        <taxon>Saccharomycetes</taxon>
        <taxon>Saccharomycetales</taxon>
        <taxon>Saccharomycetaceae</taxon>
        <taxon>Henningerozyma</taxon>
    </lineage>
</organism>
<evidence type="ECO:0000256" key="3">
    <source>
        <dbReference type="ARBA" id="ARBA00022692"/>
    </source>
</evidence>
<sequence length="886" mass="102707">MKFADNLTGSQVPEWHGKYLDYKYGKKKLHQYQLKLEAFKNNSNANLRSASLLEVKKFFIQDFIEDWIIPSQIIKCNDFYLHLLNFANLKLNILNDQLAIYNSKVNFHNNIDYGTTTSTNLPDYYFHKHNNNTLIKQFLSDEKLLPSWPKNLNPIKLFSKFSMGKETFKINTTSNAMGAINGSGEDDEDDEQLPICNPNWERKLLINSILNHLMYLQLIKSYRDINVTGFRKMIKKFDKICNTNELPTFKSYMFKNYSIFKHSNYTEDKDPLSKMETILENWLLNDLSNSNTTNAIANKKQINILIRNIKLKSSIDENIIHKNNTVILQMFLSGLLLGVSVILITYTLYLSITSNKDSHIHKALFPIWGGCYMVLLIILLFLFDCFIWHRFNINYKFIIFNKIYSKNGTNSFNNDFATTNIPENLYFLSFLIIITSIFSVLSFFNDSLTPYGQFYIMVIFIIIFLPNFKFAPPYFNKIINTKKKIIISLIRLCLSGLYPVEFIDFFLGDIVCSLTYSIADIALLKCIIETRYDETFICSSSNLVSMGILSCLPSYWRFMQCIRRYLDSNDWFPHLLNAVKYLFGMAYNGSLSAYRLSHHSPKRKPIFIVMASLNSMYTSIWDIMLDWSLLQSSDLDSLNNKNKNFLLRNDLYFAGNRNWKDGSYSKWGKSVYYFAMIFDIVIRFQWIVYAIAPQTIQQSAVTSFVLATTEVIRRFIWVIFRVENEHVANVQLLRVVGDSPLPYPIEMKRKVSNTNSTSQLDNETANEITNNSNDSESNSLLTNITTNTSIKNYISNNHKITNELTTSIPTPIDRPYHTIIRRKTYMMDGLSKSIPWAHTSDFQLPRIIPSNFTTTTTTTNSGLSINNNSDLENDPLSTTTSINEDN</sequence>
<feature type="transmembrane region" description="Helical" evidence="7">
    <location>
        <begin position="671"/>
        <end position="692"/>
    </location>
</feature>